<dbReference type="CDD" id="cd18774">
    <property type="entry name" value="PDC2_HK_sensor"/>
    <property type="match status" value="1"/>
</dbReference>
<dbReference type="Pfam" id="PF00072">
    <property type="entry name" value="Response_reg"/>
    <property type="match status" value="1"/>
</dbReference>
<dbReference type="InterPro" id="IPR003661">
    <property type="entry name" value="HisK_dim/P_dom"/>
</dbReference>
<dbReference type="PANTHER" id="PTHR43547">
    <property type="entry name" value="TWO-COMPONENT HISTIDINE KINASE"/>
    <property type="match status" value="1"/>
</dbReference>
<sequence length="1023" mass="109664">MNDGPQRVHGLPNRWFDGWRRAAAWRGLTVSLRSYLVALMLLATVPIAALMSLLILDDVRAGDRRLQQELERHAGALALAIERELESSIESLQTLGQTEALRQWEMRPLPSAGADWARLRSSWSRLVVRAPGGQALYDSAGPDSGPPGDPAAFARVLQTRTVQVSPLLTEPRTGRPATLILVPVVTEGQPRQVLTAWIDAAHWVELLQRAGAPPDGYSALYDSRQQLIASSGQAAAAHAPLSGWARQASGVQRSQQVDGVALTAWQRLPLADWGIVVGHATAAAEAAQRRTILATVATAAACLLLGVALALALAGRITRPLQALARRGARRPADEPSGHWPDSGSHSLLPVREITLLTEAVQRAEQDQQQARARLQNQADEFQTLFASSPIGLALAQDARCDAVLHNAEMERLLGPAHAPGEGAVRVLHRGAPLQRAELPLQRAAASGQPVAPVELELIDAAGVARHAIAQAVPLLDADGRPRGAIAALTDITARKASEALVADADRRLRENLRLMELAQEAGNVGFFVYRFDSHEASWTPGHARLFALDDPSGRSIEVSLDGWLQRIHADDRAPLEQALRRMLAATQTQETLEFRVVAGSAAPRWLSSRMQASYDAAGRPLQVVGVTVDISDQKAAEQAAVALNEREQRARHAAEAANRAKDEFLAMFGHELRNPLSGIASAIEVLNQAPNDSPLAVSAREVIARQTRHLTHLMDDLLDVGRVVSGKVLLTRKAFDLAALVQRLVDGLKITGEAAGHQLHTSLETVWVKADATRIAQVASNLLTNALKYTPAGRSIDVIVQAQPASGERGPQALLQVRDEGDGIASELLPHIFDLFVQGERTLDRRAGGLGIGLTLVRRLVEQHGGRVTAESSPRGSVFSVWLDAVPAHAEAQPAGQLPAPQRRRVLIIEDNADAANSLRALLELDGHQVEIAVDGPGGLQALLAQRPDAAVVDIGLPGLNGFDLARESRGAGYAGMMVALTGYGQGTDIKRALKSGFDAHLVKPLDAERLRRLLVEGPGFG</sequence>
<keyword evidence="7" id="KW-0472">Membrane</keyword>
<dbReference type="SMART" id="SM00448">
    <property type="entry name" value="REC"/>
    <property type="match status" value="1"/>
</dbReference>
<evidence type="ECO:0000256" key="2">
    <source>
        <dbReference type="ARBA" id="ARBA00012438"/>
    </source>
</evidence>
<protein>
    <recommendedName>
        <fullName evidence="2">histidine kinase</fullName>
        <ecNumber evidence="2">2.7.13.3</ecNumber>
    </recommendedName>
</protein>
<dbReference type="RefSeq" id="WP_173123570.1">
    <property type="nucleotide sequence ID" value="NZ_JABRWJ010000004.1"/>
</dbReference>
<dbReference type="Pfam" id="PF02518">
    <property type="entry name" value="HATPase_c"/>
    <property type="match status" value="1"/>
</dbReference>
<dbReference type="Pfam" id="PF00512">
    <property type="entry name" value="HisKA"/>
    <property type="match status" value="1"/>
</dbReference>
<dbReference type="EMBL" id="JABRWJ010000004">
    <property type="protein sequence ID" value="NRF68168.1"/>
    <property type="molecule type" value="Genomic_DNA"/>
</dbReference>
<dbReference type="InterPro" id="IPR004358">
    <property type="entry name" value="Sig_transdc_His_kin-like_C"/>
</dbReference>
<dbReference type="SUPFAM" id="SSF52172">
    <property type="entry name" value="CheY-like"/>
    <property type="match status" value="1"/>
</dbReference>
<dbReference type="InterPro" id="IPR013655">
    <property type="entry name" value="PAS_fold_3"/>
</dbReference>
<dbReference type="InterPro" id="IPR005467">
    <property type="entry name" value="His_kinase_dom"/>
</dbReference>
<organism evidence="11 12">
    <name type="scientific">Pseudaquabacterium terrae</name>
    <dbReference type="NCBI Taxonomy" id="2732868"/>
    <lineage>
        <taxon>Bacteria</taxon>
        <taxon>Pseudomonadati</taxon>
        <taxon>Pseudomonadota</taxon>
        <taxon>Betaproteobacteria</taxon>
        <taxon>Burkholderiales</taxon>
        <taxon>Sphaerotilaceae</taxon>
        <taxon>Pseudaquabacterium</taxon>
    </lineage>
</organism>
<evidence type="ECO:0000256" key="7">
    <source>
        <dbReference type="SAM" id="Phobius"/>
    </source>
</evidence>
<dbReference type="InterPro" id="IPR036890">
    <property type="entry name" value="HATPase_C_sf"/>
</dbReference>
<dbReference type="InterPro" id="IPR000700">
    <property type="entry name" value="PAS-assoc_C"/>
</dbReference>
<evidence type="ECO:0000256" key="3">
    <source>
        <dbReference type="ARBA" id="ARBA00022553"/>
    </source>
</evidence>
<feature type="transmembrane region" description="Helical" evidence="7">
    <location>
        <begin position="35"/>
        <end position="56"/>
    </location>
</feature>
<accession>A0ABX2EHT0</accession>
<feature type="domain" description="PAC" evidence="10">
    <location>
        <begin position="452"/>
        <end position="504"/>
    </location>
</feature>
<dbReference type="Gene3D" id="2.10.70.100">
    <property type="match status" value="1"/>
</dbReference>
<evidence type="ECO:0000259" key="10">
    <source>
        <dbReference type="PROSITE" id="PS50113"/>
    </source>
</evidence>
<evidence type="ECO:0000256" key="5">
    <source>
        <dbReference type="SAM" id="Coils"/>
    </source>
</evidence>
<dbReference type="SMART" id="SM00086">
    <property type="entry name" value="PAC"/>
    <property type="match status" value="2"/>
</dbReference>
<gene>
    <name evidence="11" type="ORF">HLB44_14335</name>
</gene>
<dbReference type="InterPro" id="IPR035965">
    <property type="entry name" value="PAS-like_dom_sf"/>
</dbReference>
<dbReference type="Gene3D" id="3.40.50.2300">
    <property type="match status" value="1"/>
</dbReference>
<evidence type="ECO:0000313" key="12">
    <source>
        <dbReference type="Proteomes" id="UP000737171"/>
    </source>
</evidence>
<dbReference type="InterPro" id="IPR036097">
    <property type="entry name" value="HisK_dim/P_sf"/>
</dbReference>
<dbReference type="InterPro" id="IPR013656">
    <property type="entry name" value="PAS_4"/>
</dbReference>
<dbReference type="CDD" id="cd00082">
    <property type="entry name" value="HisKA"/>
    <property type="match status" value="1"/>
</dbReference>
<dbReference type="InterPro" id="IPR011006">
    <property type="entry name" value="CheY-like_superfamily"/>
</dbReference>
<proteinExistence type="predicted"/>
<feature type="region of interest" description="Disordered" evidence="6">
    <location>
        <begin position="328"/>
        <end position="347"/>
    </location>
</feature>
<feature type="domain" description="PAC" evidence="10">
    <location>
        <begin position="591"/>
        <end position="643"/>
    </location>
</feature>
<dbReference type="PROSITE" id="PS50109">
    <property type="entry name" value="HIS_KIN"/>
    <property type="match status" value="1"/>
</dbReference>
<feature type="coiled-coil region" evidence="5">
    <location>
        <begin position="354"/>
        <end position="385"/>
    </location>
</feature>
<dbReference type="SMART" id="SM00388">
    <property type="entry name" value="HisKA"/>
    <property type="match status" value="1"/>
</dbReference>
<dbReference type="Gene3D" id="3.30.565.10">
    <property type="entry name" value="Histidine kinase-like ATPase, C-terminal domain"/>
    <property type="match status" value="1"/>
</dbReference>
<keyword evidence="7" id="KW-0812">Transmembrane</keyword>
<keyword evidence="5" id="KW-0175">Coiled coil</keyword>
<dbReference type="Pfam" id="PF08447">
    <property type="entry name" value="PAS_3"/>
    <property type="match status" value="1"/>
</dbReference>
<dbReference type="CDD" id="cd00130">
    <property type="entry name" value="PAS"/>
    <property type="match status" value="1"/>
</dbReference>
<dbReference type="CDD" id="cd00075">
    <property type="entry name" value="HATPase"/>
    <property type="match status" value="1"/>
</dbReference>
<dbReference type="InterPro" id="IPR003594">
    <property type="entry name" value="HATPase_dom"/>
</dbReference>
<dbReference type="InterPro" id="IPR001789">
    <property type="entry name" value="Sig_transdc_resp-reg_receiver"/>
</dbReference>
<feature type="transmembrane region" description="Helical" evidence="7">
    <location>
        <begin position="292"/>
        <end position="314"/>
    </location>
</feature>
<feature type="domain" description="Histidine kinase" evidence="8">
    <location>
        <begin position="668"/>
        <end position="888"/>
    </location>
</feature>
<comment type="catalytic activity">
    <reaction evidence="1">
        <text>ATP + protein L-histidine = ADP + protein N-phospho-L-histidine.</text>
        <dbReference type="EC" id="2.7.13.3"/>
    </reaction>
</comment>
<evidence type="ECO:0000256" key="4">
    <source>
        <dbReference type="PROSITE-ProRule" id="PRU00169"/>
    </source>
</evidence>
<comment type="caution">
    <text evidence="11">The sequence shown here is derived from an EMBL/GenBank/DDBJ whole genome shotgun (WGS) entry which is preliminary data.</text>
</comment>
<dbReference type="Proteomes" id="UP000737171">
    <property type="component" value="Unassembled WGS sequence"/>
</dbReference>
<keyword evidence="7" id="KW-1133">Transmembrane helix</keyword>
<dbReference type="SUPFAM" id="SSF55874">
    <property type="entry name" value="ATPase domain of HSP90 chaperone/DNA topoisomerase II/histidine kinase"/>
    <property type="match status" value="1"/>
</dbReference>
<name>A0ABX2EHT0_9BURK</name>
<evidence type="ECO:0000256" key="6">
    <source>
        <dbReference type="SAM" id="MobiDB-lite"/>
    </source>
</evidence>
<dbReference type="SUPFAM" id="SSF47384">
    <property type="entry name" value="Homodimeric domain of signal transducing histidine kinase"/>
    <property type="match status" value="1"/>
</dbReference>
<dbReference type="PANTHER" id="PTHR43547:SF2">
    <property type="entry name" value="HYBRID SIGNAL TRANSDUCTION HISTIDINE KINASE C"/>
    <property type="match status" value="1"/>
</dbReference>
<dbReference type="SMART" id="SM00387">
    <property type="entry name" value="HATPase_c"/>
    <property type="match status" value="1"/>
</dbReference>
<feature type="modified residue" description="4-aspartylphosphate" evidence="4">
    <location>
        <position position="955"/>
    </location>
</feature>
<evidence type="ECO:0000259" key="9">
    <source>
        <dbReference type="PROSITE" id="PS50110"/>
    </source>
</evidence>
<dbReference type="Pfam" id="PF08448">
    <property type="entry name" value="PAS_4"/>
    <property type="match status" value="1"/>
</dbReference>
<keyword evidence="3 4" id="KW-0597">Phosphoprotein</keyword>
<dbReference type="SUPFAM" id="SSF55785">
    <property type="entry name" value="PYP-like sensor domain (PAS domain)"/>
    <property type="match status" value="2"/>
</dbReference>
<reference evidence="11 12" key="1">
    <citation type="submission" date="2020-05" db="EMBL/GenBank/DDBJ databases">
        <title>Aquincola sp. isolate from soil.</title>
        <authorList>
            <person name="Han J."/>
            <person name="Kim D.-U."/>
        </authorList>
    </citation>
    <scope>NUCLEOTIDE SEQUENCE [LARGE SCALE GENOMIC DNA]</scope>
    <source>
        <strain evidence="11 12">S2</strain>
    </source>
</reference>
<dbReference type="Gene3D" id="3.30.450.20">
    <property type="entry name" value="PAS domain"/>
    <property type="match status" value="2"/>
</dbReference>
<evidence type="ECO:0000259" key="8">
    <source>
        <dbReference type="PROSITE" id="PS50109"/>
    </source>
</evidence>
<dbReference type="PRINTS" id="PR00344">
    <property type="entry name" value="BCTRLSENSOR"/>
</dbReference>
<dbReference type="InterPro" id="IPR000014">
    <property type="entry name" value="PAS"/>
</dbReference>
<dbReference type="Gene3D" id="1.10.287.130">
    <property type="match status" value="1"/>
</dbReference>
<dbReference type="InterPro" id="IPR001610">
    <property type="entry name" value="PAC"/>
</dbReference>
<keyword evidence="12" id="KW-1185">Reference proteome</keyword>
<evidence type="ECO:0000313" key="11">
    <source>
        <dbReference type="EMBL" id="NRF68168.1"/>
    </source>
</evidence>
<evidence type="ECO:0000256" key="1">
    <source>
        <dbReference type="ARBA" id="ARBA00000085"/>
    </source>
</evidence>
<feature type="domain" description="Response regulatory" evidence="9">
    <location>
        <begin position="906"/>
        <end position="1020"/>
    </location>
</feature>
<dbReference type="PROSITE" id="PS50113">
    <property type="entry name" value="PAC"/>
    <property type="match status" value="2"/>
</dbReference>
<dbReference type="EC" id="2.7.13.3" evidence="2"/>
<dbReference type="PROSITE" id="PS50110">
    <property type="entry name" value="RESPONSE_REGULATORY"/>
    <property type="match status" value="1"/>
</dbReference>